<dbReference type="InParanoid" id="A0A2P5HYR4"/>
<sequence>MLRAVSSCLPQARSPGLKSSLADYLARIHHEGPEPNCVEMYHLPSNSARMCRHAVRERLGYKPPTTADNGCSDMIGCDSATPLCDEVQRRVWCTRERRLCRLPVAHLGWLSTGRNVAPLDQPDGTMTAARAGSSRTKMMALCRQVRCEDIVPQLLRCDVGECTMTAAQFEKEQQS</sequence>
<name>A0A2P5HYR4_DIAHE</name>
<dbReference type="Proteomes" id="UP000094444">
    <property type="component" value="Unassembled WGS sequence"/>
</dbReference>
<protein>
    <submittedName>
        <fullName evidence="1">Uncharacterized protein</fullName>
    </submittedName>
</protein>
<comment type="caution">
    <text evidence="1">The sequence shown here is derived from an EMBL/GenBank/DDBJ whole genome shotgun (WGS) entry which is preliminary data.</text>
</comment>
<dbReference type="AlphaFoldDB" id="A0A2P5HYR4"/>
<evidence type="ECO:0000313" key="2">
    <source>
        <dbReference type="Proteomes" id="UP000094444"/>
    </source>
</evidence>
<keyword evidence="2" id="KW-1185">Reference proteome</keyword>
<proteinExistence type="predicted"/>
<evidence type="ECO:0000313" key="1">
    <source>
        <dbReference type="EMBL" id="POS75382.1"/>
    </source>
</evidence>
<gene>
    <name evidence="1" type="ORF">DHEL01_v206218</name>
</gene>
<organism evidence="1 2">
    <name type="scientific">Diaporthe helianthi</name>
    <dbReference type="NCBI Taxonomy" id="158607"/>
    <lineage>
        <taxon>Eukaryota</taxon>
        <taxon>Fungi</taxon>
        <taxon>Dikarya</taxon>
        <taxon>Ascomycota</taxon>
        <taxon>Pezizomycotina</taxon>
        <taxon>Sordariomycetes</taxon>
        <taxon>Sordariomycetidae</taxon>
        <taxon>Diaporthales</taxon>
        <taxon>Diaporthaceae</taxon>
        <taxon>Diaporthe</taxon>
    </lineage>
</organism>
<accession>A0A2P5HYR4</accession>
<dbReference type="EMBL" id="MAVT02000494">
    <property type="protein sequence ID" value="POS75382.1"/>
    <property type="molecule type" value="Genomic_DNA"/>
</dbReference>
<reference evidence="1" key="1">
    <citation type="submission" date="2017-09" db="EMBL/GenBank/DDBJ databases">
        <title>Polyketide synthases of a Diaporthe helianthi virulent isolate.</title>
        <authorList>
            <person name="Baroncelli R."/>
        </authorList>
    </citation>
    <scope>NUCLEOTIDE SEQUENCE [LARGE SCALE GENOMIC DNA]</scope>
    <source>
        <strain evidence="1">7/96</strain>
    </source>
</reference>